<dbReference type="EMBL" id="JAGYVZ010000033">
    <property type="protein sequence ID" value="MBS7233790.1"/>
    <property type="molecule type" value="Genomic_DNA"/>
</dbReference>
<protein>
    <submittedName>
        <fullName evidence="1">Uncharacterized protein</fullName>
    </submittedName>
</protein>
<sequence>MLQENQQAKITADFSHWCVVSESLLEQQEDAVNLAISRAIHIHARVGHTEGPQVNDPKAPEWQIAVSAHLKWWDQIVKERVDDAAEFLTITPEFGPVPYMQTIPFSTMPVSNQWEINVYMMNLLKSRYAEFL</sequence>
<reference evidence="1 2" key="1">
    <citation type="journal article" date="2018" name="Int. J. Syst. Evol. Microbiol.">
        <title>Flavobacterium chryseum sp. nov. and Flavobacterium psychroterrae sp. nov., novel environmental bacteria isolated from Antarctica.</title>
        <authorList>
            <person name="Kralova S."/>
            <person name="Svec P."/>
            <person name="Busse H.J."/>
            <person name="Stankova E."/>
            <person name="Vaczi P."/>
            <person name="Sedlacek I."/>
        </authorList>
    </citation>
    <scope>NUCLEOTIDE SEQUENCE [LARGE SCALE GENOMIC DNA]</scope>
    <source>
        <strain evidence="1 2">CCM 8827</strain>
    </source>
</reference>
<accession>A0ABS5PHS1</accession>
<name>A0ABS5PHS1_9FLAO</name>
<evidence type="ECO:0000313" key="2">
    <source>
        <dbReference type="Proteomes" id="UP000722625"/>
    </source>
</evidence>
<comment type="caution">
    <text evidence="1">The sequence shown here is derived from an EMBL/GenBank/DDBJ whole genome shotgun (WGS) entry which is preliminary data.</text>
</comment>
<evidence type="ECO:0000313" key="1">
    <source>
        <dbReference type="EMBL" id="MBS7233790.1"/>
    </source>
</evidence>
<proteinExistence type="predicted"/>
<organism evidence="1 2">
    <name type="scientific">Flavobacterium psychroterrae</name>
    <dbReference type="NCBI Taxonomy" id="2133767"/>
    <lineage>
        <taxon>Bacteria</taxon>
        <taxon>Pseudomonadati</taxon>
        <taxon>Bacteroidota</taxon>
        <taxon>Flavobacteriia</taxon>
        <taxon>Flavobacteriales</taxon>
        <taxon>Flavobacteriaceae</taxon>
        <taxon>Flavobacterium</taxon>
    </lineage>
</organism>
<dbReference type="Proteomes" id="UP000722625">
    <property type="component" value="Unassembled WGS sequence"/>
</dbReference>
<gene>
    <name evidence="1" type="ORF">KHA90_22490</name>
</gene>
<keyword evidence="2" id="KW-1185">Reference proteome</keyword>
<dbReference type="RefSeq" id="WP_213306982.1">
    <property type="nucleotide sequence ID" value="NZ_JAGYVZ010000033.1"/>
</dbReference>